<evidence type="ECO:0000313" key="4">
    <source>
        <dbReference type="EMBL" id="EEB10896.1"/>
    </source>
</evidence>
<dbReference type="HOGENOM" id="CLU_008187_0_0_1"/>
<dbReference type="Pfam" id="PF12738">
    <property type="entry name" value="PTCB-BRCT"/>
    <property type="match status" value="1"/>
</dbReference>
<dbReference type="STRING" id="121224.E0VBZ0"/>
<proteinExistence type="predicted"/>
<dbReference type="GO" id="GO:0005096">
    <property type="term" value="F:GTPase activator activity"/>
    <property type="evidence" value="ECO:0007669"/>
    <property type="project" value="InterPro"/>
</dbReference>
<dbReference type="Proteomes" id="UP000009046">
    <property type="component" value="Unassembled WGS sequence"/>
</dbReference>
<dbReference type="EMBL" id="AAZO01000907">
    <property type="status" value="NOT_ANNOTATED_CDS"/>
    <property type="molecule type" value="Genomic_DNA"/>
</dbReference>
<dbReference type="GO" id="GO:0007399">
    <property type="term" value="P:nervous system development"/>
    <property type="evidence" value="ECO:0007669"/>
    <property type="project" value="TreeGrafter"/>
</dbReference>
<feature type="compositionally biased region" description="Polar residues" evidence="1">
    <location>
        <begin position="281"/>
        <end position="292"/>
    </location>
</feature>
<evidence type="ECO:0000313" key="5">
    <source>
        <dbReference type="EnsemblMetazoa" id="PHUM075760-PA"/>
    </source>
</evidence>
<dbReference type="CDD" id="cd17732">
    <property type="entry name" value="BRCT_Ect2_rpt2"/>
    <property type="match status" value="1"/>
</dbReference>
<dbReference type="RefSeq" id="XP_002423634.1">
    <property type="nucleotide sequence ID" value="XM_002423589.1"/>
</dbReference>
<keyword evidence="6" id="KW-1185">Reference proteome</keyword>
<dbReference type="InterPro" id="IPR049395">
    <property type="entry name" value="ECT2_PH"/>
</dbReference>
<dbReference type="Pfam" id="PF21242">
    <property type="entry name" value="ECT2_PH"/>
    <property type="match status" value="1"/>
</dbReference>
<dbReference type="GO" id="GO:0004674">
    <property type="term" value="F:protein serine/threonine kinase activity"/>
    <property type="evidence" value="ECO:0007669"/>
    <property type="project" value="UniProtKB-EC"/>
</dbReference>
<reference evidence="4" key="1">
    <citation type="submission" date="2007-04" db="EMBL/GenBank/DDBJ databases">
        <title>Annotation of Pediculus humanus corporis strain USDA.</title>
        <authorList>
            <person name="Kirkness E."/>
            <person name="Hannick L."/>
            <person name="Hass B."/>
            <person name="Bruggner R."/>
            <person name="Lawson D."/>
            <person name="Bidwell S."/>
            <person name="Joardar V."/>
            <person name="Caler E."/>
            <person name="Walenz B."/>
            <person name="Inman J."/>
            <person name="Schobel S."/>
            <person name="Galinsky K."/>
            <person name="Amedeo P."/>
            <person name="Strausberg R."/>
        </authorList>
    </citation>
    <scope>NUCLEOTIDE SEQUENCE</scope>
    <source>
        <strain evidence="4">USDA</strain>
    </source>
</reference>
<dbReference type="OMA" id="PIYDVHK"/>
<dbReference type="PANTHER" id="PTHR16777">
    <property type="entry name" value="PROTEIN ECT2"/>
    <property type="match status" value="1"/>
</dbReference>
<evidence type="ECO:0000259" key="3">
    <source>
        <dbReference type="PROSITE" id="PS50172"/>
    </source>
</evidence>
<dbReference type="OrthoDB" id="9997817at2759"/>
<dbReference type="GO" id="GO:0005634">
    <property type="term" value="C:nucleus"/>
    <property type="evidence" value="ECO:0007669"/>
    <property type="project" value="InterPro"/>
</dbReference>
<dbReference type="SUPFAM" id="SSF52113">
    <property type="entry name" value="BRCT domain"/>
    <property type="match status" value="2"/>
</dbReference>
<dbReference type="Gene3D" id="3.40.50.10190">
    <property type="entry name" value="BRCT domain"/>
    <property type="match status" value="3"/>
</dbReference>
<dbReference type="PROSITE" id="PS00741">
    <property type="entry name" value="DH_1"/>
    <property type="match status" value="1"/>
</dbReference>
<dbReference type="Gene3D" id="2.30.29.30">
    <property type="entry name" value="Pleckstrin-homology domain (PH domain)/Phosphotyrosine-binding domain (PTB)"/>
    <property type="match status" value="1"/>
</dbReference>
<dbReference type="GO" id="GO:0005938">
    <property type="term" value="C:cell cortex"/>
    <property type="evidence" value="ECO:0007669"/>
    <property type="project" value="TreeGrafter"/>
</dbReference>
<dbReference type="CTD" id="8231295"/>
<dbReference type="GO" id="GO:0005085">
    <property type="term" value="F:guanyl-nucleotide exchange factor activity"/>
    <property type="evidence" value="ECO:0007669"/>
    <property type="project" value="InterPro"/>
</dbReference>
<dbReference type="AlphaFoldDB" id="E0VBZ0"/>
<dbReference type="GO" id="GO:2000431">
    <property type="term" value="P:regulation of cytokinesis, actomyosin contractile ring assembly"/>
    <property type="evidence" value="ECO:0007669"/>
    <property type="project" value="InterPro"/>
</dbReference>
<evidence type="ECO:0000256" key="1">
    <source>
        <dbReference type="SAM" id="MobiDB-lite"/>
    </source>
</evidence>
<dbReference type="CDD" id="cd00160">
    <property type="entry name" value="RhoGEF"/>
    <property type="match status" value="1"/>
</dbReference>
<accession>E0VBZ0</accession>
<dbReference type="VEuPathDB" id="VectorBase:PHUM075760"/>
<dbReference type="SUPFAM" id="SSF48065">
    <property type="entry name" value="DBL homology domain (DH-domain)"/>
    <property type="match status" value="1"/>
</dbReference>
<name>E0VBZ0_PEDHC</name>
<evidence type="ECO:0000259" key="2">
    <source>
        <dbReference type="PROSITE" id="PS50010"/>
    </source>
</evidence>
<dbReference type="FunCoup" id="E0VBZ0">
    <property type="interactions" value="218"/>
</dbReference>
<dbReference type="InterPro" id="IPR049396">
    <property type="entry name" value="ECT2_BRCT0"/>
</dbReference>
<organism>
    <name type="scientific">Pediculus humanus subsp. corporis</name>
    <name type="common">Body louse</name>
    <dbReference type="NCBI Taxonomy" id="121224"/>
    <lineage>
        <taxon>Eukaryota</taxon>
        <taxon>Metazoa</taxon>
        <taxon>Ecdysozoa</taxon>
        <taxon>Arthropoda</taxon>
        <taxon>Hexapoda</taxon>
        <taxon>Insecta</taxon>
        <taxon>Pterygota</taxon>
        <taxon>Neoptera</taxon>
        <taxon>Paraneoptera</taxon>
        <taxon>Psocodea</taxon>
        <taxon>Troctomorpha</taxon>
        <taxon>Phthiraptera</taxon>
        <taxon>Anoplura</taxon>
        <taxon>Pediculidae</taxon>
        <taxon>Pediculus</taxon>
    </lineage>
</organism>
<dbReference type="SMART" id="SM00325">
    <property type="entry name" value="RhoGEF"/>
    <property type="match status" value="1"/>
</dbReference>
<dbReference type="InterPro" id="IPR001331">
    <property type="entry name" value="GDS_CDC24_CS"/>
</dbReference>
<dbReference type="EC" id="2.7.11.1" evidence="4"/>
<feature type="domain" description="BRCT" evidence="3">
    <location>
        <begin position="177"/>
        <end position="265"/>
    </location>
</feature>
<dbReference type="InterPro" id="IPR001357">
    <property type="entry name" value="BRCT_dom"/>
</dbReference>
<sequence length="808" mass="91707">MSKRICIVGSLGQDSSVFHAAQSFNVPIIFSETGEECVSDGESFTTYFIIDEFSGPCFDYLCKMKCRILGPTALKELVNNGDPLPSTDKSRPVYCLSMKGLIICFTGFRKRTDLCHLASLIHLMGGSIRKEMEYKITHLVANYPSGDKYQYASTFNIPVMSESWITSAWENRHVVAEHKLKFGGAKVCFLGFNSEETEHMIQVLVENKGVPSSLDDPQCTHLVVDDANIGNFPDNAPPKAFVVKAEWFWASVQNELCADEKEYLFEDFVNSVIGTPDGKRFQSTPLSGNVSSRTRKRKRLQQKPPINHFESPLTHKRRSSISDAGLLSVSGSYLDCSETPDNNLYDDIKTSRDAERTISGRHQVFLELVHTESNYVNILNTIISLFKIPLEEMLDGENVILNATELKIIFGNLPPIYEIHLNMLEELKWGVQNWKEDFSVGNVILRYAPELEKAYPPFINYFEKSKEMLEQCDLMKPRFHAFLKIRQAKPECGRQSLKELLIRPVQRLPSISLLLNDLIKQTDKQNPDQQALEQALAGIKQAMTHINEDKRKTEAQLAMFDLFNDIDNCPAHLISSHRSLIAKCECVELTEILSSKKGDNLVLLLFTDTLEVCKKRVRTFNTFRSTKPSSLQKINKFRKQYKHIRLMPLSNLRKVIDIRETEEYQRIFALLCRNSESLKENLCSFIITDEKLDKNFFLKEMCKQMAHTVCTTDPEDFYDVMEPGDVNLETANNASTICKSTHSFSKALRFASKTGVKVSRALSMSKTPSKLTRVVSTLRPFASQMTLTPNATSFLEQPLVSTAQAISQ</sequence>
<dbReference type="Gene3D" id="1.20.900.10">
    <property type="entry name" value="Dbl homology (DH) domain"/>
    <property type="match status" value="1"/>
</dbReference>
<reference evidence="4" key="2">
    <citation type="submission" date="2007-04" db="EMBL/GenBank/DDBJ databases">
        <title>The genome of the human body louse.</title>
        <authorList>
            <consortium name="The Human Body Louse Genome Consortium"/>
            <person name="Kirkness E."/>
            <person name="Walenz B."/>
            <person name="Hass B."/>
            <person name="Bruggner R."/>
            <person name="Strausberg R."/>
        </authorList>
    </citation>
    <scope>NUCLEOTIDE SEQUENCE</scope>
    <source>
        <strain evidence="4">USDA</strain>
    </source>
</reference>
<keyword evidence="4" id="KW-0808">Transferase</keyword>
<protein>
    <submittedName>
        <fullName evidence="4 5">ECT2 protein, putative</fullName>
        <ecNumber evidence="4">2.7.11.1</ecNumber>
    </submittedName>
</protein>
<dbReference type="InterPro" id="IPR011993">
    <property type="entry name" value="PH-like_dom_sf"/>
</dbReference>
<dbReference type="EMBL" id="DS235044">
    <property type="protein sequence ID" value="EEB10896.1"/>
    <property type="molecule type" value="Genomic_DNA"/>
</dbReference>
<dbReference type="KEGG" id="phu:Phum_PHUM075760"/>
<dbReference type="InterPro" id="IPR035899">
    <property type="entry name" value="DBL_dom_sf"/>
</dbReference>
<evidence type="ECO:0000313" key="6">
    <source>
        <dbReference type="Proteomes" id="UP000009046"/>
    </source>
</evidence>
<dbReference type="CDD" id="cd01229">
    <property type="entry name" value="PH_Ect2"/>
    <property type="match status" value="1"/>
</dbReference>
<dbReference type="eggNOG" id="KOG3524">
    <property type="taxonomic scope" value="Eukaryota"/>
</dbReference>
<reference evidence="5" key="3">
    <citation type="submission" date="2021-02" db="UniProtKB">
        <authorList>
            <consortium name="EnsemblMetazoa"/>
        </authorList>
    </citation>
    <scope>IDENTIFICATION</scope>
    <source>
        <strain evidence="5">USDA</strain>
    </source>
</reference>
<dbReference type="InParanoid" id="E0VBZ0"/>
<dbReference type="PANTHER" id="PTHR16777:SF2">
    <property type="entry name" value="PROTEIN ECT2"/>
    <property type="match status" value="1"/>
</dbReference>
<feature type="region of interest" description="Disordered" evidence="1">
    <location>
        <begin position="280"/>
        <end position="299"/>
    </location>
</feature>
<dbReference type="Pfam" id="PF00621">
    <property type="entry name" value="RhoGEF"/>
    <property type="match status" value="1"/>
</dbReference>
<feature type="domain" description="BRCT" evidence="3">
    <location>
        <begin position="98"/>
        <end position="182"/>
    </location>
</feature>
<gene>
    <name evidence="5" type="primary">8231295</name>
    <name evidence="4" type="ORF">Phum_PHUM075760</name>
</gene>
<dbReference type="PROSITE" id="PS50172">
    <property type="entry name" value="BRCT"/>
    <property type="match status" value="2"/>
</dbReference>
<dbReference type="PROSITE" id="PS50010">
    <property type="entry name" value="DH_2"/>
    <property type="match status" value="1"/>
</dbReference>
<dbReference type="GO" id="GO:0000281">
    <property type="term" value="P:mitotic cytokinesis"/>
    <property type="evidence" value="ECO:0007669"/>
    <property type="project" value="TreeGrafter"/>
</dbReference>
<dbReference type="InterPro" id="IPR026817">
    <property type="entry name" value="Ect2"/>
</dbReference>
<dbReference type="Pfam" id="PF21243">
    <property type="entry name" value="ECT2_BRCT0"/>
    <property type="match status" value="1"/>
</dbReference>
<feature type="domain" description="DH" evidence="2">
    <location>
        <begin position="360"/>
        <end position="549"/>
    </location>
</feature>
<dbReference type="InterPro" id="IPR036420">
    <property type="entry name" value="BRCT_dom_sf"/>
</dbReference>
<dbReference type="InterPro" id="IPR000219">
    <property type="entry name" value="DH_dom"/>
</dbReference>
<dbReference type="SMART" id="SM00292">
    <property type="entry name" value="BRCT"/>
    <property type="match status" value="2"/>
</dbReference>
<dbReference type="EnsemblMetazoa" id="PHUM075760-RA">
    <property type="protein sequence ID" value="PHUM075760-PA"/>
    <property type="gene ID" value="PHUM075760"/>
</dbReference>
<dbReference type="GO" id="GO:0035556">
    <property type="term" value="P:intracellular signal transduction"/>
    <property type="evidence" value="ECO:0007669"/>
    <property type="project" value="InterPro"/>
</dbReference>
<dbReference type="GeneID" id="8231295"/>